<proteinExistence type="predicted"/>
<organism evidence="1 2">
    <name type="scientific">Pseudomyxococcus hansupus</name>
    <dbReference type="NCBI Taxonomy" id="1297742"/>
    <lineage>
        <taxon>Bacteria</taxon>
        <taxon>Pseudomonadati</taxon>
        <taxon>Myxococcota</taxon>
        <taxon>Myxococcia</taxon>
        <taxon>Myxococcales</taxon>
        <taxon>Cystobacterineae</taxon>
        <taxon>Myxococcaceae</taxon>
        <taxon>Pseudomyxococcus</taxon>
    </lineage>
</organism>
<dbReference type="RefSeq" id="WP_002638419.1">
    <property type="nucleotide sequence ID" value="NZ_CP012109.1"/>
</dbReference>
<dbReference type="EMBL" id="CP012109">
    <property type="protein sequence ID" value="AKQ68998.1"/>
    <property type="molecule type" value="Genomic_DNA"/>
</dbReference>
<gene>
    <name evidence="1" type="ORF">A176_005910</name>
</gene>
<dbReference type="Pfam" id="PF06835">
    <property type="entry name" value="LptC"/>
    <property type="match status" value="1"/>
</dbReference>
<dbReference type="InterPro" id="IPR010664">
    <property type="entry name" value="LipoPS_assembly_LptC-rel"/>
</dbReference>
<protein>
    <recommendedName>
        <fullName evidence="3">LPS export ABC transporter periplasmic protein LptC</fullName>
    </recommendedName>
</protein>
<reference evidence="1 2" key="1">
    <citation type="journal article" date="2016" name="PLoS ONE">
        <title>Complete Genome Sequence and Comparative Genomics of a Novel Myxobacterium Myxococcus hansupus.</title>
        <authorList>
            <person name="Sharma G."/>
            <person name="Narwani T."/>
            <person name="Subramanian S."/>
        </authorList>
    </citation>
    <scope>NUCLEOTIDE SEQUENCE [LARGE SCALE GENOMIC DNA]</scope>
    <source>
        <strain evidence="2">mixupus</strain>
    </source>
</reference>
<evidence type="ECO:0008006" key="3">
    <source>
        <dbReference type="Google" id="ProtNLM"/>
    </source>
</evidence>
<dbReference type="STRING" id="1297742.A176_005910"/>
<dbReference type="OrthoDB" id="5511991at2"/>
<dbReference type="Proteomes" id="UP000009026">
    <property type="component" value="Chromosome"/>
</dbReference>
<evidence type="ECO:0000313" key="1">
    <source>
        <dbReference type="EMBL" id="AKQ68998.1"/>
    </source>
</evidence>
<dbReference type="KEGG" id="mym:A176_005910"/>
<name>A0A0H4X591_9BACT</name>
<dbReference type="Gene3D" id="2.60.450.10">
    <property type="entry name" value="Lipopolysaccharide (LPS) transport protein A like domain"/>
    <property type="match status" value="1"/>
</dbReference>
<accession>A0A0H4X591</accession>
<evidence type="ECO:0000313" key="2">
    <source>
        <dbReference type="Proteomes" id="UP000009026"/>
    </source>
</evidence>
<dbReference type="PATRIC" id="fig|1297742.4.peg.6005"/>
<sequence length="183" mass="19014">MSRLLAASLVVLVFAPGCKPGAGAGASEAQPPPEVVLHGARLESFEGERLTRSGTAEQISYQRTTGDVWATNATLKIPPGQSGAGAPPGTEGGVEVSAPNMEGSLASKQVVASGGVIIRTGKGMEARTPRLTYDATTERAHGNEGVTVKGPDYRLRADRFELYFPDETFNFAGSVETVVGAPQ</sequence>
<keyword evidence="2" id="KW-1185">Reference proteome</keyword>
<dbReference type="AlphaFoldDB" id="A0A0H4X591"/>